<reference evidence="11 12" key="1">
    <citation type="submission" date="2020-05" db="EMBL/GenBank/DDBJ databases">
        <title>Strain PA2F3 complete genome.</title>
        <authorList>
            <person name="Kim Y.-S."/>
            <person name="Kim S.-J."/>
            <person name="Jung H.-k."/>
            <person name="Kim S.-E."/>
            <person name="Kim K.-H."/>
        </authorList>
    </citation>
    <scope>NUCLEOTIDE SEQUENCE [LARGE SCALE GENOMIC DNA]</scope>
    <source>
        <strain evidence="11 12">PA2F3</strain>
    </source>
</reference>
<proteinExistence type="inferred from homology"/>
<evidence type="ECO:0000256" key="8">
    <source>
        <dbReference type="SAM" id="MobiDB-lite"/>
    </source>
</evidence>
<dbReference type="Pfam" id="PF16874">
    <property type="entry name" value="Glyco_hydro_36C"/>
    <property type="match status" value="1"/>
</dbReference>
<feature type="active site" description="Nucleophile" evidence="6">
    <location>
        <position position="465"/>
    </location>
</feature>
<dbReference type="GO" id="GO:0016052">
    <property type="term" value="P:carbohydrate catabolic process"/>
    <property type="evidence" value="ECO:0007669"/>
    <property type="project" value="InterPro"/>
</dbReference>
<feature type="binding site" evidence="7">
    <location>
        <position position="523"/>
    </location>
    <ligand>
        <name>substrate</name>
    </ligand>
</feature>
<evidence type="ECO:0000256" key="1">
    <source>
        <dbReference type="ARBA" id="ARBA00001255"/>
    </source>
</evidence>
<dbReference type="Gene3D" id="3.20.20.70">
    <property type="entry name" value="Aldolase class I"/>
    <property type="match status" value="1"/>
</dbReference>
<dbReference type="PROSITE" id="PS00512">
    <property type="entry name" value="ALPHA_GALACTOSIDASE"/>
    <property type="match status" value="1"/>
</dbReference>
<feature type="binding site" evidence="7">
    <location>
        <position position="191"/>
    </location>
    <ligand>
        <name>substrate</name>
    </ligand>
</feature>
<evidence type="ECO:0000313" key="11">
    <source>
        <dbReference type="EMBL" id="QKJ20570.1"/>
    </source>
</evidence>
<dbReference type="PRINTS" id="PR00743">
    <property type="entry name" value="GLHYDRLASE36"/>
</dbReference>
<evidence type="ECO:0000256" key="7">
    <source>
        <dbReference type="PIRSR" id="PIRSR005536-2"/>
    </source>
</evidence>
<dbReference type="InterPro" id="IPR013780">
    <property type="entry name" value="Glyco_hydro_b"/>
</dbReference>
<evidence type="ECO:0000256" key="4">
    <source>
        <dbReference type="ARBA" id="ARBA00023295"/>
    </source>
</evidence>
<keyword evidence="3 5" id="KW-0378">Hydrolase</keyword>
<evidence type="ECO:0000259" key="9">
    <source>
        <dbReference type="Pfam" id="PF16874"/>
    </source>
</evidence>
<keyword evidence="4 5" id="KW-0326">Glycosidase</keyword>
<accession>A0A7D4PP60</accession>
<protein>
    <recommendedName>
        <fullName evidence="2 5">Alpha-galactosidase</fullName>
        <ecNumber evidence="2 5">3.2.1.22</ecNumber>
    </recommendedName>
</protein>
<feature type="binding site" evidence="7">
    <location>
        <begin position="355"/>
        <end position="356"/>
    </location>
    <ligand>
        <name>substrate</name>
    </ligand>
</feature>
<dbReference type="Gene3D" id="2.60.40.1180">
    <property type="entry name" value="Golgi alpha-mannosidase II"/>
    <property type="match status" value="1"/>
</dbReference>
<dbReference type="Pfam" id="PF02065">
    <property type="entry name" value="Melibiase"/>
    <property type="match status" value="1"/>
</dbReference>
<dbReference type="Pfam" id="PF16875">
    <property type="entry name" value="Glyco_hydro_36N"/>
    <property type="match status" value="1"/>
</dbReference>
<feature type="binding site" evidence="7">
    <location>
        <position position="430"/>
    </location>
    <ligand>
        <name>substrate</name>
    </ligand>
</feature>
<feature type="binding site" evidence="7">
    <location>
        <position position="501"/>
    </location>
    <ligand>
        <name>substrate</name>
    </ligand>
</feature>
<evidence type="ECO:0000256" key="5">
    <source>
        <dbReference type="PIRNR" id="PIRNR005536"/>
    </source>
</evidence>
<feature type="active site" description="Proton donor" evidence="6">
    <location>
        <position position="523"/>
    </location>
</feature>
<dbReference type="InterPro" id="IPR050985">
    <property type="entry name" value="Alpha-glycosidase_related"/>
</dbReference>
<evidence type="ECO:0000256" key="6">
    <source>
        <dbReference type="PIRSR" id="PIRSR005536-1"/>
    </source>
</evidence>
<gene>
    <name evidence="11" type="ORF">HQM25_15220</name>
</gene>
<dbReference type="InterPro" id="IPR017853">
    <property type="entry name" value="GH"/>
</dbReference>
<dbReference type="PANTHER" id="PTHR43053">
    <property type="entry name" value="GLYCOSIDASE FAMILY 31"/>
    <property type="match status" value="1"/>
</dbReference>
<dbReference type="Proteomes" id="UP000502498">
    <property type="component" value="Chromosome"/>
</dbReference>
<evidence type="ECO:0000313" key="12">
    <source>
        <dbReference type="Proteomes" id="UP000502498"/>
    </source>
</evidence>
<comment type="catalytic activity">
    <reaction evidence="1 5">
        <text>Hydrolysis of terminal, non-reducing alpha-D-galactose residues in alpha-D-galactosides, including galactose oligosaccharides, galactomannans and galactolipids.</text>
        <dbReference type="EC" id="3.2.1.22"/>
    </reaction>
</comment>
<organism evidence="11 12">
    <name type="scientific">Microbacterium hominis</name>
    <dbReference type="NCBI Taxonomy" id="162426"/>
    <lineage>
        <taxon>Bacteria</taxon>
        <taxon>Bacillati</taxon>
        <taxon>Actinomycetota</taxon>
        <taxon>Actinomycetes</taxon>
        <taxon>Micrococcales</taxon>
        <taxon>Microbacteriaceae</taxon>
        <taxon>Microbacterium</taxon>
    </lineage>
</organism>
<feature type="binding site" evidence="7">
    <location>
        <begin position="463"/>
        <end position="467"/>
    </location>
    <ligand>
        <name>substrate</name>
    </ligand>
</feature>
<dbReference type="PANTHER" id="PTHR43053:SF3">
    <property type="entry name" value="ALPHA-GALACTOSIDASE C-RELATED"/>
    <property type="match status" value="1"/>
</dbReference>
<dbReference type="EMBL" id="CP054038">
    <property type="protein sequence ID" value="QKJ20570.1"/>
    <property type="molecule type" value="Genomic_DNA"/>
</dbReference>
<feature type="domain" description="Glycosyl hydrolase family 36 C-terminal" evidence="9">
    <location>
        <begin position="624"/>
        <end position="707"/>
    </location>
</feature>
<dbReference type="InterPro" id="IPR031705">
    <property type="entry name" value="Glyco_hydro_36_C"/>
</dbReference>
<dbReference type="CDD" id="cd14791">
    <property type="entry name" value="GH36"/>
    <property type="match status" value="1"/>
</dbReference>
<dbReference type="PIRSF" id="PIRSF005536">
    <property type="entry name" value="Agal"/>
    <property type="match status" value="1"/>
</dbReference>
<dbReference type="InterPro" id="IPR013785">
    <property type="entry name" value="Aldolase_TIM"/>
</dbReference>
<name>A0A7D4PP60_9MICO</name>
<evidence type="ECO:0000259" key="10">
    <source>
        <dbReference type="Pfam" id="PF16875"/>
    </source>
</evidence>
<dbReference type="EC" id="3.2.1.22" evidence="2 5"/>
<feature type="region of interest" description="Disordered" evidence="8">
    <location>
        <begin position="95"/>
        <end position="117"/>
    </location>
</feature>
<evidence type="ECO:0000256" key="3">
    <source>
        <dbReference type="ARBA" id="ARBA00022801"/>
    </source>
</evidence>
<dbReference type="AlphaFoldDB" id="A0A7D4PP60"/>
<dbReference type="InterPro" id="IPR031704">
    <property type="entry name" value="Glyco_hydro_36_N"/>
</dbReference>
<feature type="domain" description="Glycosyl hydrolase family 36 N-terminal" evidence="10">
    <location>
        <begin position="36"/>
        <end position="272"/>
    </location>
</feature>
<comment type="similarity">
    <text evidence="5">Belongs to the glycosyl hydrolase.</text>
</comment>
<sequence>MRSRPRRSPSRSDLRVIHHLRAAGVSVVVDARGAGVPVVLHWGRDLGPLDDEDLAALAAASTPAVPPSSIDVPFRLTLAAGLGDGWTGRPALQFSRRGDTPAARAARAPRLRAVRERREDRAEASALRMTVRDDEAAVTVELDLELTAQGLLRSRATVHNDGVEPLDLAAAGILLPIPARAGDLLDFTGLWARERRPIRGPLRDGIHARESRHGRGGHDNAFVLAAGTPGFSFEAGEVWAVHAAWSGDTAVWAERSALGPSTLAAQELLAPGEVVVDAGRRHTGAWSVAVYSAEGLNGISDRTHAWVRSWQAPPPRPRPLTLNTWEAVYFDQSLEKLEPLIAAAAEVGVERFVLDDGWFLGRRDDRRALGDWTVDPQVWPQGLGPLVERVHAAGMQFGLWVEPEMISADSALAREHPEWMLGRGGDLEWRFQRALDLSAPGAADHVFECLDALLRTYDIAFLKWDHNRDLLHARAHAQTAAVYALIDRLRAAHPGVEIESCASGGARLDIGMLPHVDRVWPSDCNDPVERQRIHAWTTLLLPPEYLGAHVGAPEAHTTGRTAATSFRLGTALFGSAGIEWNVAQTSEGERAQLAAWADEYRRRRDLLHSGRVVRIDTDDPAVVAHGVVAHDRSEALFSVATVDTPAAALPPALRFPGLDADARYRVAPVPIADGPRIIADQDPPWYRDGGIELPGRLLAETGLPMPLLAPEQLLLLEFTRL</sequence>
<dbReference type="InterPro" id="IPR038417">
    <property type="entry name" value="Alpga-gal_N_sf"/>
</dbReference>
<dbReference type="GO" id="GO:0004557">
    <property type="term" value="F:alpha-galactosidase activity"/>
    <property type="evidence" value="ECO:0007669"/>
    <property type="project" value="UniProtKB-UniRule"/>
</dbReference>
<dbReference type="Gene3D" id="2.70.98.60">
    <property type="entry name" value="alpha-galactosidase from lactobacil brevis"/>
    <property type="match status" value="1"/>
</dbReference>
<dbReference type="SUPFAM" id="SSF51445">
    <property type="entry name" value="(Trans)glycosidases"/>
    <property type="match status" value="1"/>
</dbReference>
<evidence type="ECO:0000256" key="2">
    <source>
        <dbReference type="ARBA" id="ARBA00012755"/>
    </source>
</evidence>
<dbReference type="InterPro" id="IPR000111">
    <property type="entry name" value="Glyco_hydro_27/36_CS"/>
</dbReference>
<dbReference type="InterPro" id="IPR002252">
    <property type="entry name" value="Glyco_hydro_36"/>
</dbReference>